<dbReference type="EMBL" id="BJXX01000151">
    <property type="protein sequence ID" value="GEN35792.1"/>
    <property type="molecule type" value="Genomic_DNA"/>
</dbReference>
<proteinExistence type="predicted"/>
<dbReference type="Proteomes" id="UP000321157">
    <property type="component" value="Unassembled WGS sequence"/>
</dbReference>
<sequence length="236" mass="27745">MSKKWSTEQEEFLKNNYQEKSLVELGRCLNKTPMAVSKKLQKLGLTKKEKWTEEELEILSTNYQTLSFEELSLLLPKKSKSAIANKASKLNQRKFTKWTDEEKELLWFLYPVKTMSELLDELPNKNEESIRSMAKHLGLSKEKQTIDNIRKNSWKKRESTWSQEDLEILQKSYSLGGAKEVSKHLKAKRTIAAIVAKANQLGLYYKNRNQKEYVLQHKEVINENGRVIRKYIFEIN</sequence>
<evidence type="ECO:0000313" key="2">
    <source>
        <dbReference type="Proteomes" id="UP000321157"/>
    </source>
</evidence>
<evidence type="ECO:0000313" key="1">
    <source>
        <dbReference type="EMBL" id="GEN35792.1"/>
    </source>
</evidence>
<name>A0A511VET3_9BACL</name>
<comment type="caution">
    <text evidence="1">The sequence shown here is derived from an EMBL/GenBank/DDBJ whole genome shotgun (WGS) entry which is preliminary data.</text>
</comment>
<keyword evidence="2" id="KW-1185">Reference proteome</keyword>
<protein>
    <submittedName>
        <fullName evidence="1">Uncharacterized protein</fullName>
    </submittedName>
</protein>
<dbReference type="AlphaFoldDB" id="A0A511VET3"/>
<reference evidence="1 2" key="1">
    <citation type="submission" date="2019-07" db="EMBL/GenBank/DDBJ databases">
        <title>Whole genome shotgun sequence of Aneurinibacillus danicus NBRC 102444.</title>
        <authorList>
            <person name="Hosoyama A."/>
            <person name="Uohara A."/>
            <person name="Ohji S."/>
            <person name="Ichikawa N."/>
        </authorList>
    </citation>
    <scope>NUCLEOTIDE SEQUENCE [LARGE SCALE GENOMIC DNA]</scope>
    <source>
        <strain evidence="1 2">NBRC 102444</strain>
    </source>
</reference>
<gene>
    <name evidence="1" type="ORF">ADA01nite_32520</name>
</gene>
<accession>A0A511VET3</accession>
<organism evidence="1 2">
    <name type="scientific">Aneurinibacillus danicus</name>
    <dbReference type="NCBI Taxonomy" id="267746"/>
    <lineage>
        <taxon>Bacteria</taxon>
        <taxon>Bacillati</taxon>
        <taxon>Bacillota</taxon>
        <taxon>Bacilli</taxon>
        <taxon>Bacillales</taxon>
        <taxon>Paenibacillaceae</taxon>
        <taxon>Aneurinibacillus group</taxon>
        <taxon>Aneurinibacillus</taxon>
    </lineage>
</organism>
<dbReference type="RefSeq" id="WP_146811312.1">
    <property type="nucleotide sequence ID" value="NZ_BJXX01000151.1"/>
</dbReference>